<name>A0A1U7HTA8_9CYAN</name>
<comment type="caution">
    <text evidence="7">The sequence shown here is derived from an EMBL/GenBank/DDBJ whole genome shotgun (WGS) entry which is preliminary data.</text>
</comment>
<gene>
    <name evidence="7" type="ORF">NIES593_01580</name>
</gene>
<feature type="transmembrane region" description="Helical" evidence="6">
    <location>
        <begin position="190"/>
        <end position="211"/>
    </location>
</feature>
<comment type="similarity">
    <text evidence="2">Belongs to the oxidase-dependent Fe transporter (OFeT) (TC 9.A.10.1) family.</text>
</comment>
<proteinExistence type="inferred from homology"/>
<evidence type="ECO:0000256" key="2">
    <source>
        <dbReference type="ARBA" id="ARBA00008333"/>
    </source>
</evidence>
<dbReference type="PANTHER" id="PTHR31632">
    <property type="entry name" value="IRON TRANSPORTER FTH1"/>
    <property type="match status" value="1"/>
</dbReference>
<accession>A0A1U7HTA8</accession>
<dbReference type="GO" id="GO:0033573">
    <property type="term" value="C:high-affinity iron permease complex"/>
    <property type="evidence" value="ECO:0007669"/>
    <property type="project" value="InterPro"/>
</dbReference>
<feature type="transmembrane region" description="Helical" evidence="6">
    <location>
        <begin position="6"/>
        <end position="30"/>
    </location>
</feature>
<dbReference type="EMBL" id="MRCB01000001">
    <property type="protein sequence ID" value="OKH26765.1"/>
    <property type="molecule type" value="Genomic_DNA"/>
</dbReference>
<feature type="transmembrane region" description="Helical" evidence="6">
    <location>
        <begin position="131"/>
        <end position="152"/>
    </location>
</feature>
<dbReference type="GO" id="GO:0015093">
    <property type="term" value="F:ferrous iron transmembrane transporter activity"/>
    <property type="evidence" value="ECO:0007669"/>
    <property type="project" value="TreeGrafter"/>
</dbReference>
<feature type="transmembrane region" description="Helical" evidence="6">
    <location>
        <begin position="158"/>
        <end position="178"/>
    </location>
</feature>
<evidence type="ECO:0000256" key="6">
    <source>
        <dbReference type="SAM" id="Phobius"/>
    </source>
</evidence>
<dbReference type="STRING" id="1921803.NIES593_01580"/>
<keyword evidence="8" id="KW-1185">Reference proteome</keyword>
<sequence length="313" mass="33903">MNLSAALPTFVVTLREGFEAALVVGIVLACLSKAHQTQLNRWVYQGIGGGIVASVMVGFLLAGVLREINSHQSPYTPVIREVLAGVFGLVAIAMLSWMLIWMTQQAKSVKSDVEGAIQTALAQNDSAGKAIFLLVFIAVLREGFETVLFILAKFQEGFILPATGAITGLLVAAGLGILLFKWGVKINIRLFFQVMGILLLLIVGGLVIGMLKHVDASVALLMQIDWRFANWCIVPGESCLLGPLVWDTSEFLPDREFPGIILKSLFGYRQKLYLGQAIAYLLFMGLVGGAYFHSLTGRSVLGKNSEKTVEKAS</sequence>
<keyword evidence="3 6" id="KW-0812">Transmembrane</keyword>
<comment type="subcellular location">
    <subcellularLocation>
        <location evidence="1">Membrane</location>
        <topology evidence="1">Multi-pass membrane protein</topology>
    </subcellularLocation>
</comment>
<evidence type="ECO:0000313" key="7">
    <source>
        <dbReference type="EMBL" id="OKH26765.1"/>
    </source>
</evidence>
<dbReference type="InterPro" id="IPR004923">
    <property type="entry name" value="FTR1/Fip1/EfeU"/>
</dbReference>
<dbReference type="OrthoDB" id="8215804at2"/>
<dbReference type="Pfam" id="PF03239">
    <property type="entry name" value="FTR1"/>
    <property type="match status" value="1"/>
</dbReference>
<evidence type="ECO:0008006" key="9">
    <source>
        <dbReference type="Google" id="ProtNLM"/>
    </source>
</evidence>
<dbReference type="Proteomes" id="UP000186868">
    <property type="component" value="Unassembled WGS sequence"/>
</dbReference>
<protein>
    <recommendedName>
        <fullName evidence="9">Iron permease FTR1</fullName>
    </recommendedName>
</protein>
<keyword evidence="4 6" id="KW-1133">Transmembrane helix</keyword>
<dbReference type="PANTHER" id="PTHR31632:SF2">
    <property type="entry name" value="PLASMA MEMBRANE IRON PERMEASE"/>
    <property type="match status" value="1"/>
</dbReference>
<keyword evidence="5 6" id="KW-0472">Membrane</keyword>
<evidence type="ECO:0000313" key="8">
    <source>
        <dbReference type="Proteomes" id="UP000186868"/>
    </source>
</evidence>
<feature type="transmembrane region" description="Helical" evidence="6">
    <location>
        <begin position="42"/>
        <end position="62"/>
    </location>
</feature>
<feature type="transmembrane region" description="Helical" evidence="6">
    <location>
        <begin position="82"/>
        <end position="101"/>
    </location>
</feature>
<dbReference type="AlphaFoldDB" id="A0A1U7HTA8"/>
<dbReference type="RefSeq" id="WP_073597897.1">
    <property type="nucleotide sequence ID" value="NZ_MRCB01000001.1"/>
</dbReference>
<evidence type="ECO:0000256" key="4">
    <source>
        <dbReference type="ARBA" id="ARBA00022989"/>
    </source>
</evidence>
<organism evidence="7 8">
    <name type="scientific">Hydrococcus rivularis NIES-593</name>
    <dbReference type="NCBI Taxonomy" id="1921803"/>
    <lineage>
        <taxon>Bacteria</taxon>
        <taxon>Bacillati</taxon>
        <taxon>Cyanobacteriota</taxon>
        <taxon>Cyanophyceae</taxon>
        <taxon>Pleurocapsales</taxon>
        <taxon>Hydrococcaceae</taxon>
        <taxon>Hydrococcus</taxon>
    </lineage>
</organism>
<evidence type="ECO:0000256" key="5">
    <source>
        <dbReference type="ARBA" id="ARBA00023136"/>
    </source>
</evidence>
<feature type="transmembrane region" description="Helical" evidence="6">
    <location>
        <begin position="272"/>
        <end position="292"/>
    </location>
</feature>
<evidence type="ECO:0000256" key="1">
    <source>
        <dbReference type="ARBA" id="ARBA00004141"/>
    </source>
</evidence>
<evidence type="ECO:0000256" key="3">
    <source>
        <dbReference type="ARBA" id="ARBA00022692"/>
    </source>
</evidence>
<reference evidence="7 8" key="1">
    <citation type="submission" date="2016-11" db="EMBL/GenBank/DDBJ databases">
        <title>Draft Genome Sequences of Nine Cyanobacterial Strains from Diverse Habitats.</title>
        <authorList>
            <person name="Zhu T."/>
            <person name="Hou S."/>
            <person name="Lu X."/>
            <person name="Hess W.R."/>
        </authorList>
    </citation>
    <scope>NUCLEOTIDE SEQUENCE [LARGE SCALE GENOMIC DNA]</scope>
    <source>
        <strain evidence="7 8">NIES-593</strain>
    </source>
</reference>